<dbReference type="EMBL" id="SDMP01000019">
    <property type="protein sequence ID" value="RYQ92151.1"/>
    <property type="molecule type" value="Genomic_DNA"/>
</dbReference>
<evidence type="ECO:0000313" key="2">
    <source>
        <dbReference type="Proteomes" id="UP000289738"/>
    </source>
</evidence>
<proteinExistence type="predicted"/>
<comment type="caution">
    <text evidence="1">The sequence shown here is derived from an EMBL/GenBank/DDBJ whole genome shotgun (WGS) entry which is preliminary data.</text>
</comment>
<organism evidence="1 2">
    <name type="scientific">Arachis hypogaea</name>
    <name type="common">Peanut</name>
    <dbReference type="NCBI Taxonomy" id="3818"/>
    <lineage>
        <taxon>Eukaryota</taxon>
        <taxon>Viridiplantae</taxon>
        <taxon>Streptophyta</taxon>
        <taxon>Embryophyta</taxon>
        <taxon>Tracheophyta</taxon>
        <taxon>Spermatophyta</taxon>
        <taxon>Magnoliopsida</taxon>
        <taxon>eudicotyledons</taxon>
        <taxon>Gunneridae</taxon>
        <taxon>Pentapetalae</taxon>
        <taxon>rosids</taxon>
        <taxon>fabids</taxon>
        <taxon>Fabales</taxon>
        <taxon>Fabaceae</taxon>
        <taxon>Papilionoideae</taxon>
        <taxon>50 kb inversion clade</taxon>
        <taxon>dalbergioids sensu lato</taxon>
        <taxon>Dalbergieae</taxon>
        <taxon>Pterocarpus clade</taxon>
        <taxon>Arachis</taxon>
    </lineage>
</organism>
<protein>
    <submittedName>
        <fullName evidence="1">Uncharacterized protein</fullName>
    </submittedName>
</protein>
<gene>
    <name evidence="1" type="ORF">Ahy_B09g098307</name>
</gene>
<reference evidence="1 2" key="1">
    <citation type="submission" date="2019-01" db="EMBL/GenBank/DDBJ databases">
        <title>Sequencing of cultivated peanut Arachis hypogaea provides insights into genome evolution and oil improvement.</title>
        <authorList>
            <person name="Chen X."/>
        </authorList>
    </citation>
    <scope>NUCLEOTIDE SEQUENCE [LARGE SCALE GENOMIC DNA]</scope>
    <source>
        <strain evidence="2">cv. Fuhuasheng</strain>
        <tissue evidence="1">Leaves</tissue>
    </source>
</reference>
<name>A0A444XR13_ARAHY</name>
<dbReference type="Proteomes" id="UP000289738">
    <property type="component" value="Chromosome B09"/>
</dbReference>
<evidence type="ECO:0000313" key="1">
    <source>
        <dbReference type="EMBL" id="RYQ92151.1"/>
    </source>
</evidence>
<accession>A0A444XR13</accession>
<keyword evidence="2" id="KW-1185">Reference proteome</keyword>
<dbReference type="AlphaFoldDB" id="A0A444XR13"/>
<sequence length="81" mass="8871">MSALPTLKLKDRDVSLCPRCNAVYSGFETAKSFRTGTLIISVTHSGGIEVLLEVDILTFMAEPKGVQGVEDEEDDSHPKYL</sequence>